<feature type="domain" description="PHD-type" evidence="6">
    <location>
        <begin position="141"/>
        <end position="199"/>
    </location>
</feature>
<evidence type="ECO:0000259" key="7">
    <source>
        <dbReference type="PROSITE" id="PS50158"/>
    </source>
</evidence>
<evidence type="ECO:0000256" key="4">
    <source>
        <dbReference type="PROSITE-ProRule" id="PRU00047"/>
    </source>
</evidence>
<dbReference type="SMART" id="SM00249">
    <property type="entry name" value="PHD"/>
    <property type="match status" value="1"/>
</dbReference>
<evidence type="ECO:0000256" key="5">
    <source>
        <dbReference type="SAM" id="MobiDB-lite"/>
    </source>
</evidence>
<dbReference type="SMART" id="SM00513">
    <property type="entry name" value="SAP"/>
    <property type="match status" value="1"/>
</dbReference>
<dbReference type="Pfam" id="PF00628">
    <property type="entry name" value="PHD"/>
    <property type="match status" value="1"/>
</dbReference>
<dbReference type="Proteomes" id="UP000085678">
    <property type="component" value="Unplaced"/>
</dbReference>
<dbReference type="PROSITE" id="PS50158">
    <property type="entry name" value="ZF_CCHC"/>
    <property type="match status" value="1"/>
</dbReference>
<dbReference type="SUPFAM" id="SSF57903">
    <property type="entry name" value="FYVE/PHD zinc finger"/>
    <property type="match status" value="1"/>
</dbReference>
<dbReference type="SMART" id="SM00343">
    <property type="entry name" value="ZnF_C2HC"/>
    <property type="match status" value="3"/>
</dbReference>
<dbReference type="InterPro" id="IPR036361">
    <property type="entry name" value="SAP_dom_sf"/>
</dbReference>
<dbReference type="PROSITE" id="PS50016">
    <property type="entry name" value="ZF_PHD_2"/>
    <property type="match status" value="1"/>
</dbReference>
<dbReference type="CDD" id="cd15489">
    <property type="entry name" value="PHD_SF"/>
    <property type="match status" value="1"/>
</dbReference>
<dbReference type="InterPro" id="IPR019787">
    <property type="entry name" value="Znf_PHD-finger"/>
</dbReference>
<proteinExistence type="predicted"/>
<feature type="domain" description="SAP" evidence="8">
    <location>
        <begin position="6"/>
        <end position="40"/>
    </location>
</feature>
<dbReference type="GO" id="GO:0008270">
    <property type="term" value="F:zinc ion binding"/>
    <property type="evidence" value="ECO:0007669"/>
    <property type="project" value="UniProtKB-KW"/>
</dbReference>
<dbReference type="InterPro" id="IPR001965">
    <property type="entry name" value="Znf_PHD"/>
</dbReference>
<feature type="region of interest" description="Disordered" evidence="5">
    <location>
        <begin position="329"/>
        <end position="360"/>
    </location>
</feature>
<evidence type="ECO:0000259" key="8">
    <source>
        <dbReference type="PROSITE" id="PS50800"/>
    </source>
</evidence>
<evidence type="ECO:0000256" key="3">
    <source>
        <dbReference type="ARBA" id="ARBA00022833"/>
    </source>
</evidence>
<dbReference type="Gene3D" id="3.30.40.10">
    <property type="entry name" value="Zinc/RING finger domain, C3HC4 (zinc finger)"/>
    <property type="match status" value="1"/>
</dbReference>
<feature type="compositionally biased region" description="Acidic residues" evidence="5">
    <location>
        <begin position="48"/>
        <end position="71"/>
    </location>
</feature>
<dbReference type="InterPro" id="IPR003034">
    <property type="entry name" value="SAP_dom"/>
</dbReference>
<evidence type="ECO:0000313" key="9">
    <source>
        <dbReference type="Proteomes" id="UP000085678"/>
    </source>
</evidence>
<gene>
    <name evidence="10" type="primary">LOC106177771</name>
</gene>
<dbReference type="RefSeq" id="XP_023932463.1">
    <property type="nucleotide sequence ID" value="XM_024076695.1"/>
</dbReference>
<evidence type="ECO:0000313" key="10">
    <source>
        <dbReference type="RefSeq" id="XP_023932463.1"/>
    </source>
</evidence>
<dbReference type="OrthoDB" id="445357at2759"/>
<feature type="domain" description="CCHC-type" evidence="7">
    <location>
        <begin position="600"/>
        <end position="613"/>
    </location>
</feature>
<dbReference type="InterPro" id="IPR011011">
    <property type="entry name" value="Znf_FYVE_PHD"/>
</dbReference>
<keyword evidence="3" id="KW-0862">Zinc</keyword>
<dbReference type="AlphaFoldDB" id="A0A2R2MQM6"/>
<evidence type="ECO:0000259" key="6">
    <source>
        <dbReference type="PROSITE" id="PS50016"/>
    </source>
</evidence>
<dbReference type="Pfam" id="PF02037">
    <property type="entry name" value="SAP"/>
    <property type="match status" value="1"/>
</dbReference>
<dbReference type="InterPro" id="IPR001878">
    <property type="entry name" value="Znf_CCHC"/>
</dbReference>
<dbReference type="PROSITE" id="PS01359">
    <property type="entry name" value="ZF_PHD_1"/>
    <property type="match status" value="1"/>
</dbReference>
<feature type="region of interest" description="Disordered" evidence="5">
    <location>
        <begin position="40"/>
        <end position="121"/>
    </location>
</feature>
<reference evidence="10" key="1">
    <citation type="submission" date="2025-08" db="UniProtKB">
        <authorList>
            <consortium name="RefSeq"/>
        </authorList>
    </citation>
    <scope>IDENTIFICATION</scope>
    <source>
        <tissue evidence="10">Gonads</tissue>
    </source>
</reference>
<keyword evidence="9" id="KW-1185">Reference proteome</keyword>
<sequence length="639" mass="72964">MSEIDPKKLKVVELREELKTRGLDSKGNKAQLVKRLQNALDKEQGIETADDSQVDDSILDTTDDGSQDLDESISPRKGEAPVEIPDVEPEQLPQEEELENEPEPAADTCEQPEEQQQEEGEDMVVVEEVSGDNFDQEDLDLDACPICLETEEDEEEDQEKKEWVKCDGCPRIYHKNCLGEEDEKAIGHRHWRCFKCRESQLLIEKMARDWGKLQEEVKRITLENSQLKKKLRSSQDYIIKLETGKITDGNGKDMAIGLKGEIKRKEMVLRDTKFKFEKMKDQSEKEKERLRHEVDKQKKEVRYLARKLKEKEAEIKGLEKEADRYRALYKNEQRSSEKRPFEREKSNSRRESSDRGTDRKRAKYSVPLAFSVHVKPMVFIGDNLLKGLAEDADIIRLLYELSVEARFIAGGRASEIVKHVLATNDLAENTEWAAICMGSNDLADYQLVPNESIIAWITGKVSFVYEELIAFLHRMHVKPIIVAPGYRQDIPADHTDHLDNMCRLLSSKYQTPFYSIASQMRGADGNSNQEGWIDPVSGVNLQLGALRKVVKDVVKIAGRQWDDALIGVRLNLSHVWPDKCWHCGRIGHSAHEGCHFTGTCYRCGREGHADVVCLSLTKLCLGCGRRGHTGSCCPHNKRY</sequence>
<dbReference type="PROSITE" id="PS50800">
    <property type="entry name" value="SAP"/>
    <property type="match status" value="1"/>
</dbReference>
<evidence type="ECO:0000256" key="2">
    <source>
        <dbReference type="ARBA" id="ARBA00022771"/>
    </source>
</evidence>
<dbReference type="InterPro" id="IPR013083">
    <property type="entry name" value="Znf_RING/FYVE/PHD"/>
</dbReference>
<feature type="compositionally biased region" description="Acidic residues" evidence="5">
    <location>
        <begin position="85"/>
        <end position="121"/>
    </location>
</feature>
<protein>
    <submittedName>
        <fullName evidence="10">Uncharacterized protein LOC106177771 isoform X5</fullName>
    </submittedName>
</protein>
<dbReference type="GeneID" id="106177771"/>
<dbReference type="GO" id="GO:0003676">
    <property type="term" value="F:nucleic acid binding"/>
    <property type="evidence" value="ECO:0007669"/>
    <property type="project" value="InterPro"/>
</dbReference>
<evidence type="ECO:0000256" key="1">
    <source>
        <dbReference type="ARBA" id="ARBA00022723"/>
    </source>
</evidence>
<dbReference type="Gene3D" id="1.10.720.30">
    <property type="entry name" value="SAP domain"/>
    <property type="match status" value="1"/>
</dbReference>
<keyword evidence="2 4" id="KW-0863">Zinc-finger</keyword>
<name>A0A2R2MQM6_LINAN</name>
<dbReference type="InterPro" id="IPR019786">
    <property type="entry name" value="Zinc_finger_PHD-type_CS"/>
</dbReference>
<accession>A0A2R2MQM6</accession>
<keyword evidence="1" id="KW-0479">Metal-binding</keyword>
<organism evidence="9 10">
    <name type="scientific">Lingula anatina</name>
    <name type="common">Brachiopod</name>
    <name type="synonym">Lingula unguis</name>
    <dbReference type="NCBI Taxonomy" id="7574"/>
    <lineage>
        <taxon>Eukaryota</taxon>
        <taxon>Metazoa</taxon>
        <taxon>Spiralia</taxon>
        <taxon>Lophotrochozoa</taxon>
        <taxon>Brachiopoda</taxon>
        <taxon>Linguliformea</taxon>
        <taxon>Lingulata</taxon>
        <taxon>Lingulida</taxon>
        <taxon>Linguloidea</taxon>
        <taxon>Lingulidae</taxon>
        <taxon>Lingula</taxon>
    </lineage>
</organism>
<feature type="compositionally biased region" description="Basic and acidic residues" evidence="5">
    <location>
        <begin position="329"/>
        <end position="359"/>
    </location>
</feature>
<dbReference type="SUPFAM" id="SSF68906">
    <property type="entry name" value="SAP domain"/>
    <property type="match status" value="1"/>
</dbReference>